<keyword evidence="2" id="KW-1185">Reference proteome</keyword>
<organism evidence="1 2">
    <name type="scientific">Mycena rosella</name>
    <name type="common">Pink bonnet</name>
    <name type="synonym">Agaricus rosellus</name>
    <dbReference type="NCBI Taxonomy" id="1033263"/>
    <lineage>
        <taxon>Eukaryota</taxon>
        <taxon>Fungi</taxon>
        <taxon>Dikarya</taxon>
        <taxon>Basidiomycota</taxon>
        <taxon>Agaricomycotina</taxon>
        <taxon>Agaricomycetes</taxon>
        <taxon>Agaricomycetidae</taxon>
        <taxon>Agaricales</taxon>
        <taxon>Marasmiineae</taxon>
        <taxon>Mycenaceae</taxon>
        <taxon>Mycena</taxon>
    </lineage>
</organism>
<sequence length="66" mass="7286">MMCNGMGRSCIIRTTYWSAPKAMSYTCCRNRAVRSCLRESCNGRGNAASAVARYSISRCNARTNPV</sequence>
<evidence type="ECO:0000313" key="2">
    <source>
        <dbReference type="Proteomes" id="UP001221757"/>
    </source>
</evidence>
<evidence type="ECO:0000313" key="1">
    <source>
        <dbReference type="EMBL" id="KAJ7668242.1"/>
    </source>
</evidence>
<dbReference type="AlphaFoldDB" id="A0AAD7D110"/>
<gene>
    <name evidence="1" type="ORF">B0H17DRAFT_1087977</name>
</gene>
<comment type="caution">
    <text evidence="1">The sequence shown here is derived from an EMBL/GenBank/DDBJ whole genome shotgun (WGS) entry which is preliminary data.</text>
</comment>
<protein>
    <submittedName>
        <fullName evidence="1">Uncharacterized protein</fullName>
    </submittedName>
</protein>
<accession>A0AAD7D110</accession>
<proteinExistence type="predicted"/>
<dbReference type="Proteomes" id="UP001221757">
    <property type="component" value="Unassembled WGS sequence"/>
</dbReference>
<reference evidence="1" key="1">
    <citation type="submission" date="2023-03" db="EMBL/GenBank/DDBJ databases">
        <title>Massive genome expansion in bonnet fungi (Mycena s.s.) driven by repeated elements and novel gene families across ecological guilds.</title>
        <authorList>
            <consortium name="Lawrence Berkeley National Laboratory"/>
            <person name="Harder C.B."/>
            <person name="Miyauchi S."/>
            <person name="Viragh M."/>
            <person name="Kuo A."/>
            <person name="Thoen E."/>
            <person name="Andreopoulos B."/>
            <person name="Lu D."/>
            <person name="Skrede I."/>
            <person name="Drula E."/>
            <person name="Henrissat B."/>
            <person name="Morin E."/>
            <person name="Kohler A."/>
            <person name="Barry K."/>
            <person name="LaButti K."/>
            <person name="Morin E."/>
            <person name="Salamov A."/>
            <person name="Lipzen A."/>
            <person name="Mereny Z."/>
            <person name="Hegedus B."/>
            <person name="Baldrian P."/>
            <person name="Stursova M."/>
            <person name="Weitz H."/>
            <person name="Taylor A."/>
            <person name="Grigoriev I.V."/>
            <person name="Nagy L.G."/>
            <person name="Martin F."/>
            <person name="Kauserud H."/>
        </authorList>
    </citation>
    <scope>NUCLEOTIDE SEQUENCE</scope>
    <source>
        <strain evidence="1">CBHHK067</strain>
    </source>
</reference>
<dbReference type="EMBL" id="JARKIE010000195">
    <property type="protein sequence ID" value="KAJ7668242.1"/>
    <property type="molecule type" value="Genomic_DNA"/>
</dbReference>
<name>A0AAD7D110_MYCRO</name>